<dbReference type="InterPro" id="IPR050097">
    <property type="entry name" value="Ferredoxin-NADP_redctase_2"/>
</dbReference>
<keyword evidence="4 8" id="KW-0560">Oxidoreductase</keyword>
<keyword evidence="5" id="KW-1015">Disulfide bond</keyword>
<evidence type="ECO:0000256" key="2">
    <source>
        <dbReference type="ARBA" id="ARBA00022630"/>
    </source>
</evidence>
<accession>A0A518DVA6</accession>
<reference evidence="8 9" key="1">
    <citation type="submission" date="2019-02" db="EMBL/GenBank/DDBJ databases">
        <title>Deep-cultivation of Planctomycetes and their phenomic and genomic characterization uncovers novel biology.</title>
        <authorList>
            <person name="Wiegand S."/>
            <person name="Jogler M."/>
            <person name="Boedeker C."/>
            <person name="Pinto D."/>
            <person name="Vollmers J."/>
            <person name="Rivas-Marin E."/>
            <person name="Kohn T."/>
            <person name="Peeters S.H."/>
            <person name="Heuer A."/>
            <person name="Rast P."/>
            <person name="Oberbeckmann S."/>
            <person name="Bunk B."/>
            <person name="Jeske O."/>
            <person name="Meyerdierks A."/>
            <person name="Storesund J.E."/>
            <person name="Kallscheuer N."/>
            <person name="Luecker S."/>
            <person name="Lage O.M."/>
            <person name="Pohl T."/>
            <person name="Merkel B.J."/>
            <person name="Hornburger P."/>
            <person name="Mueller R.-W."/>
            <person name="Bruemmer F."/>
            <person name="Labrenz M."/>
            <person name="Spormann A.M."/>
            <person name="Op den Camp H."/>
            <person name="Overmann J."/>
            <person name="Amann R."/>
            <person name="Jetten M.S.M."/>
            <person name="Mascher T."/>
            <person name="Medema M.H."/>
            <person name="Devos D.P."/>
            <person name="Kaster A.-K."/>
            <person name="Ovreas L."/>
            <person name="Rohde M."/>
            <person name="Galperin M.Y."/>
            <person name="Jogler C."/>
        </authorList>
    </citation>
    <scope>NUCLEOTIDE SEQUENCE [LARGE SCALE GENOMIC DNA]</scope>
    <source>
        <strain evidence="8 9">Pla85_3_4</strain>
    </source>
</reference>
<dbReference type="Pfam" id="PF07992">
    <property type="entry name" value="Pyr_redox_2"/>
    <property type="match status" value="1"/>
</dbReference>
<dbReference type="OrthoDB" id="9806179at2"/>
<keyword evidence="3" id="KW-0274">FAD</keyword>
<dbReference type="PROSITE" id="PS00573">
    <property type="entry name" value="PYRIDINE_REDOX_2"/>
    <property type="match status" value="1"/>
</dbReference>
<dbReference type="Proteomes" id="UP000317648">
    <property type="component" value="Chromosome"/>
</dbReference>
<evidence type="ECO:0000256" key="3">
    <source>
        <dbReference type="ARBA" id="ARBA00022827"/>
    </source>
</evidence>
<dbReference type="EC" id="1.8.1.9" evidence="8"/>
<dbReference type="PANTHER" id="PTHR48105">
    <property type="entry name" value="THIOREDOXIN REDUCTASE 1-RELATED-RELATED"/>
    <property type="match status" value="1"/>
</dbReference>
<dbReference type="InterPro" id="IPR023753">
    <property type="entry name" value="FAD/NAD-binding_dom"/>
</dbReference>
<evidence type="ECO:0000256" key="5">
    <source>
        <dbReference type="ARBA" id="ARBA00023157"/>
    </source>
</evidence>
<feature type="domain" description="FAD/NAD(P)-binding" evidence="7">
    <location>
        <begin position="4"/>
        <end position="330"/>
    </location>
</feature>
<dbReference type="Gene3D" id="3.50.50.60">
    <property type="entry name" value="FAD/NAD(P)-binding domain"/>
    <property type="match status" value="3"/>
</dbReference>
<evidence type="ECO:0000256" key="1">
    <source>
        <dbReference type="ARBA" id="ARBA00009333"/>
    </source>
</evidence>
<name>A0A518DVA6_9BACT</name>
<dbReference type="EMBL" id="CP036433">
    <property type="protein sequence ID" value="QDU95767.1"/>
    <property type="molecule type" value="Genomic_DNA"/>
</dbReference>
<dbReference type="RefSeq" id="WP_145054467.1">
    <property type="nucleotide sequence ID" value="NZ_CP036433.1"/>
</dbReference>
<dbReference type="AlphaFoldDB" id="A0A518DVA6"/>
<sequence length="348" mass="37561">MPERVVIIGSGPAGWAAAIYAARANLDPLVIEGMFGMSGGMVPLGQLYFTTEVENYPGFPFGVLSQFLDTALDDKEKQIAPPITDEKHAVTGPELMHLMRQQAKNFGTRVISDEVVEVDFDSKPLRVKPSDGDWIEAHSVIIATGARANYLGLESEEKFKNGGVSACAVCDGALPRFRNKPLVVIGGGDSAMEEATYLTKYAEKVYLVHRRDEFRASPIMAERVLNNPKIEPVWSHNVVEVLGSAEQGVTGVTVVGIKDGVTKELPASGMFLAIGHTPNTAFLGGKLDMNEAGYIRWTKPYRTNTSVDGVFAAGDVADDYYRQAITSAGTGCMAALDAERYLGDQGIH</sequence>
<organism evidence="8 9">
    <name type="scientific">Lignipirellula cremea</name>
    <dbReference type="NCBI Taxonomy" id="2528010"/>
    <lineage>
        <taxon>Bacteria</taxon>
        <taxon>Pseudomonadati</taxon>
        <taxon>Planctomycetota</taxon>
        <taxon>Planctomycetia</taxon>
        <taxon>Pirellulales</taxon>
        <taxon>Pirellulaceae</taxon>
        <taxon>Lignipirellula</taxon>
    </lineage>
</organism>
<dbReference type="KEGG" id="lcre:Pla8534_35840"/>
<dbReference type="InterPro" id="IPR036188">
    <property type="entry name" value="FAD/NAD-bd_sf"/>
</dbReference>
<proteinExistence type="inferred from homology"/>
<dbReference type="InterPro" id="IPR008255">
    <property type="entry name" value="Pyr_nucl-diS_OxRdtase_2_AS"/>
</dbReference>
<evidence type="ECO:0000256" key="4">
    <source>
        <dbReference type="ARBA" id="ARBA00023002"/>
    </source>
</evidence>
<comment type="similarity">
    <text evidence="1">Belongs to the class-II pyridine nucleotide-disulfide oxidoreductase family.</text>
</comment>
<evidence type="ECO:0000313" key="8">
    <source>
        <dbReference type="EMBL" id="QDU95767.1"/>
    </source>
</evidence>
<evidence type="ECO:0000313" key="9">
    <source>
        <dbReference type="Proteomes" id="UP000317648"/>
    </source>
</evidence>
<evidence type="ECO:0000256" key="6">
    <source>
        <dbReference type="ARBA" id="ARBA00023284"/>
    </source>
</evidence>
<dbReference type="GO" id="GO:0004791">
    <property type="term" value="F:thioredoxin-disulfide reductase (NADPH) activity"/>
    <property type="evidence" value="ECO:0007669"/>
    <property type="project" value="UniProtKB-EC"/>
</dbReference>
<dbReference type="PRINTS" id="PR00469">
    <property type="entry name" value="PNDRDTASEII"/>
</dbReference>
<protein>
    <submittedName>
        <fullName evidence="8">Thioredoxin reductase</fullName>
        <ecNumber evidence="8">1.8.1.9</ecNumber>
    </submittedName>
</protein>
<keyword evidence="6" id="KW-0676">Redox-active center</keyword>
<dbReference type="SUPFAM" id="SSF51905">
    <property type="entry name" value="FAD/NAD(P)-binding domain"/>
    <property type="match status" value="1"/>
</dbReference>
<keyword evidence="2" id="KW-0285">Flavoprotein</keyword>
<keyword evidence="9" id="KW-1185">Reference proteome</keyword>
<gene>
    <name evidence="8" type="primary">trxB</name>
    <name evidence="8" type="ORF">Pla8534_35840</name>
</gene>
<evidence type="ECO:0000259" key="7">
    <source>
        <dbReference type="Pfam" id="PF07992"/>
    </source>
</evidence>
<dbReference type="PRINTS" id="PR00368">
    <property type="entry name" value="FADPNR"/>
</dbReference>